<dbReference type="AlphaFoldDB" id="A0A8S2L819"/>
<feature type="non-terminal residue" evidence="1">
    <location>
        <position position="1"/>
    </location>
</feature>
<evidence type="ECO:0000313" key="1">
    <source>
        <dbReference type="EMBL" id="CAF3889459.1"/>
    </source>
</evidence>
<evidence type="ECO:0000313" key="2">
    <source>
        <dbReference type="Proteomes" id="UP000682733"/>
    </source>
</evidence>
<dbReference type="Proteomes" id="UP000682733">
    <property type="component" value="Unassembled WGS sequence"/>
</dbReference>
<accession>A0A8S2L819</accession>
<dbReference type="InterPro" id="IPR036116">
    <property type="entry name" value="FN3_sf"/>
</dbReference>
<name>A0A8S2L819_9BILA</name>
<dbReference type="SUPFAM" id="SSF49265">
    <property type="entry name" value="Fibronectin type III"/>
    <property type="match status" value="1"/>
</dbReference>
<sequence>IPDPPSALQIINLTHSSFTVGWTPGYGQLAD</sequence>
<gene>
    <name evidence="1" type="ORF">TMI583_LOCUS20295</name>
</gene>
<dbReference type="EMBL" id="CAJOBA010015886">
    <property type="protein sequence ID" value="CAF3889459.1"/>
    <property type="molecule type" value="Genomic_DNA"/>
</dbReference>
<organism evidence="1 2">
    <name type="scientific">Didymodactylos carnosus</name>
    <dbReference type="NCBI Taxonomy" id="1234261"/>
    <lineage>
        <taxon>Eukaryota</taxon>
        <taxon>Metazoa</taxon>
        <taxon>Spiralia</taxon>
        <taxon>Gnathifera</taxon>
        <taxon>Rotifera</taxon>
        <taxon>Eurotatoria</taxon>
        <taxon>Bdelloidea</taxon>
        <taxon>Philodinida</taxon>
        <taxon>Philodinidae</taxon>
        <taxon>Didymodactylos</taxon>
    </lineage>
</organism>
<protein>
    <recommendedName>
        <fullName evidence="3">Fibronectin type-III domain-containing protein</fullName>
    </recommendedName>
</protein>
<comment type="caution">
    <text evidence="1">The sequence shown here is derived from an EMBL/GenBank/DDBJ whole genome shotgun (WGS) entry which is preliminary data.</text>
</comment>
<evidence type="ECO:0008006" key="3">
    <source>
        <dbReference type="Google" id="ProtNLM"/>
    </source>
</evidence>
<reference evidence="1" key="1">
    <citation type="submission" date="2021-02" db="EMBL/GenBank/DDBJ databases">
        <authorList>
            <person name="Nowell W R."/>
        </authorList>
    </citation>
    <scope>NUCLEOTIDE SEQUENCE</scope>
</reference>
<proteinExistence type="predicted"/>